<protein>
    <recommendedName>
        <fullName evidence="2">non-specific serine/threonine protein kinase</fullName>
        <ecNumber evidence="2">2.7.11.1</ecNumber>
    </recommendedName>
</protein>
<dbReference type="InterPro" id="IPR017441">
    <property type="entry name" value="Protein_kinase_ATP_BS"/>
</dbReference>
<dbReference type="GO" id="GO:0007165">
    <property type="term" value="P:signal transduction"/>
    <property type="evidence" value="ECO:0007669"/>
    <property type="project" value="TreeGrafter"/>
</dbReference>
<evidence type="ECO:0000256" key="6">
    <source>
        <dbReference type="ARBA" id="ARBA00022777"/>
    </source>
</evidence>
<feature type="binding site" evidence="10">
    <location>
        <position position="36"/>
    </location>
    <ligand>
        <name>ATP</name>
        <dbReference type="ChEBI" id="CHEBI:30616"/>
    </ligand>
</feature>
<evidence type="ECO:0000256" key="1">
    <source>
        <dbReference type="ARBA" id="ARBA00011245"/>
    </source>
</evidence>
<dbReference type="InterPro" id="IPR000719">
    <property type="entry name" value="Prot_kinase_dom"/>
</dbReference>
<comment type="caution">
    <text evidence="14">The sequence shown here is derived from an EMBL/GenBank/DDBJ whole genome shotgun (WGS) entry which is preliminary data.</text>
</comment>
<dbReference type="PROSITE" id="PS50011">
    <property type="entry name" value="PROTEIN_KINASE_DOM"/>
    <property type="match status" value="1"/>
</dbReference>
<proteinExistence type="inferred from homology"/>
<dbReference type="PANTHER" id="PTHR43895:SF32">
    <property type="entry name" value="SERINE_THREONINE-PROTEIN KINASE CHK1"/>
    <property type="match status" value="1"/>
</dbReference>
<dbReference type="GO" id="GO:0004674">
    <property type="term" value="F:protein serine/threonine kinase activity"/>
    <property type="evidence" value="ECO:0007669"/>
    <property type="project" value="UniProtKB-KW"/>
</dbReference>
<comment type="subunit">
    <text evidence="1">Monomer.</text>
</comment>
<dbReference type="InterPro" id="IPR008271">
    <property type="entry name" value="Ser/Thr_kinase_AS"/>
</dbReference>
<evidence type="ECO:0000259" key="13">
    <source>
        <dbReference type="PROSITE" id="PS50011"/>
    </source>
</evidence>
<evidence type="ECO:0000256" key="3">
    <source>
        <dbReference type="ARBA" id="ARBA00022527"/>
    </source>
</evidence>
<sequence>MTTIGNYKLIKKIGTGGFSKVMLAEEVSTGQKVALKLMKNSDTRQGIHRKNLFESEVAVLKELDSENILKLKDSDVSAPVTNTLGKVVDLSYIALEYAQNGELFDYVANGEKFSERTTRFFFHQIVDTLKYMHSKGYSHRDIKPENILFGSDFTLKFADFGFSTKKDICSQRRGTFGYMAPEVLANEAHDPKKADIFSAAVILFIMTTKHCPFIKADPNDKYYKLLIKGDIEQFWTLHENSNGESKQFSEDFKDLMTGMLSFDPSERFSLEDIQNHSWYNGPVAKKEDIEFEFRLRKKALAGSDETSGQKEENKDCVTANKNSDISDESEESTKSRDVEMTSSESEDLVTNYITVPDGDILVDVVVWYCTSKNYSYVKSPNFYRVNIEVGEHHNKAEIQVNILKKKKDGKRAVEFKTLSGSKCLTSAVFTDFQKFTKTHGTEFSN</sequence>
<dbReference type="AlphaFoldDB" id="A0AAD1UCT2"/>
<dbReference type="PROSITE" id="PS00107">
    <property type="entry name" value="PROTEIN_KINASE_ATP"/>
    <property type="match status" value="1"/>
</dbReference>
<gene>
    <name evidence="14" type="ORF">ECRASSUSDP1_LOCUS5792</name>
</gene>
<dbReference type="GO" id="GO:0005524">
    <property type="term" value="F:ATP binding"/>
    <property type="evidence" value="ECO:0007669"/>
    <property type="project" value="UniProtKB-UniRule"/>
</dbReference>
<dbReference type="EC" id="2.7.11.1" evidence="2"/>
<dbReference type="FunFam" id="1.10.510.10:FF:000571">
    <property type="entry name" value="Maternal embryonic leucine zipper kinase"/>
    <property type="match status" value="1"/>
</dbReference>
<dbReference type="EMBL" id="CAMPGE010005602">
    <property type="protein sequence ID" value="CAI2364449.1"/>
    <property type="molecule type" value="Genomic_DNA"/>
</dbReference>
<keyword evidence="4" id="KW-0808">Transferase</keyword>
<evidence type="ECO:0000313" key="14">
    <source>
        <dbReference type="EMBL" id="CAI2364449.1"/>
    </source>
</evidence>
<evidence type="ECO:0000256" key="4">
    <source>
        <dbReference type="ARBA" id="ARBA00022679"/>
    </source>
</evidence>
<dbReference type="SUPFAM" id="SSF56112">
    <property type="entry name" value="Protein kinase-like (PK-like)"/>
    <property type="match status" value="1"/>
</dbReference>
<feature type="region of interest" description="Disordered" evidence="12">
    <location>
        <begin position="302"/>
        <end position="342"/>
    </location>
</feature>
<dbReference type="PANTHER" id="PTHR43895">
    <property type="entry name" value="CALCIUM/CALMODULIN-DEPENDENT PROTEIN KINASE KINASE-RELATED"/>
    <property type="match status" value="1"/>
</dbReference>
<evidence type="ECO:0000256" key="10">
    <source>
        <dbReference type="PROSITE-ProRule" id="PRU10141"/>
    </source>
</evidence>
<evidence type="ECO:0000256" key="5">
    <source>
        <dbReference type="ARBA" id="ARBA00022741"/>
    </source>
</evidence>
<evidence type="ECO:0000256" key="2">
    <source>
        <dbReference type="ARBA" id="ARBA00012513"/>
    </source>
</evidence>
<dbReference type="Proteomes" id="UP001295684">
    <property type="component" value="Unassembled WGS sequence"/>
</dbReference>
<keyword evidence="7 10" id="KW-0067">ATP-binding</keyword>
<evidence type="ECO:0000256" key="12">
    <source>
        <dbReference type="SAM" id="MobiDB-lite"/>
    </source>
</evidence>
<keyword evidence="15" id="KW-1185">Reference proteome</keyword>
<dbReference type="InterPro" id="IPR011009">
    <property type="entry name" value="Kinase-like_dom_sf"/>
</dbReference>
<comment type="similarity">
    <text evidence="11">Belongs to the protein kinase superfamily.</text>
</comment>
<feature type="domain" description="Protein kinase" evidence="13">
    <location>
        <begin position="7"/>
        <end position="279"/>
    </location>
</feature>
<evidence type="ECO:0000256" key="11">
    <source>
        <dbReference type="RuleBase" id="RU000304"/>
    </source>
</evidence>
<keyword evidence="6" id="KW-0418">Kinase</keyword>
<comment type="catalytic activity">
    <reaction evidence="8">
        <text>L-threonyl-[protein] + ATP = O-phospho-L-threonyl-[protein] + ADP + H(+)</text>
        <dbReference type="Rhea" id="RHEA:46608"/>
        <dbReference type="Rhea" id="RHEA-COMP:11060"/>
        <dbReference type="Rhea" id="RHEA-COMP:11605"/>
        <dbReference type="ChEBI" id="CHEBI:15378"/>
        <dbReference type="ChEBI" id="CHEBI:30013"/>
        <dbReference type="ChEBI" id="CHEBI:30616"/>
        <dbReference type="ChEBI" id="CHEBI:61977"/>
        <dbReference type="ChEBI" id="CHEBI:456216"/>
        <dbReference type="EC" id="2.7.11.1"/>
    </reaction>
</comment>
<name>A0AAD1UCT2_EUPCR</name>
<dbReference type="PROSITE" id="PS00108">
    <property type="entry name" value="PROTEIN_KINASE_ST"/>
    <property type="match status" value="1"/>
</dbReference>
<evidence type="ECO:0000256" key="9">
    <source>
        <dbReference type="ARBA" id="ARBA00048679"/>
    </source>
</evidence>
<dbReference type="Pfam" id="PF00069">
    <property type="entry name" value="Pkinase"/>
    <property type="match status" value="1"/>
</dbReference>
<keyword evidence="3 11" id="KW-0723">Serine/threonine-protein kinase</keyword>
<evidence type="ECO:0000256" key="8">
    <source>
        <dbReference type="ARBA" id="ARBA00047899"/>
    </source>
</evidence>
<dbReference type="Gene3D" id="1.10.510.10">
    <property type="entry name" value="Transferase(Phosphotransferase) domain 1"/>
    <property type="match status" value="1"/>
</dbReference>
<accession>A0AAD1UCT2</accession>
<evidence type="ECO:0000313" key="15">
    <source>
        <dbReference type="Proteomes" id="UP001295684"/>
    </source>
</evidence>
<organism evidence="14 15">
    <name type="scientific">Euplotes crassus</name>
    <dbReference type="NCBI Taxonomy" id="5936"/>
    <lineage>
        <taxon>Eukaryota</taxon>
        <taxon>Sar</taxon>
        <taxon>Alveolata</taxon>
        <taxon>Ciliophora</taxon>
        <taxon>Intramacronucleata</taxon>
        <taxon>Spirotrichea</taxon>
        <taxon>Hypotrichia</taxon>
        <taxon>Euplotida</taxon>
        <taxon>Euplotidae</taxon>
        <taxon>Moneuplotes</taxon>
    </lineage>
</organism>
<evidence type="ECO:0000256" key="7">
    <source>
        <dbReference type="ARBA" id="ARBA00022840"/>
    </source>
</evidence>
<comment type="catalytic activity">
    <reaction evidence="9">
        <text>L-seryl-[protein] + ATP = O-phospho-L-seryl-[protein] + ADP + H(+)</text>
        <dbReference type="Rhea" id="RHEA:17989"/>
        <dbReference type="Rhea" id="RHEA-COMP:9863"/>
        <dbReference type="Rhea" id="RHEA-COMP:11604"/>
        <dbReference type="ChEBI" id="CHEBI:15378"/>
        <dbReference type="ChEBI" id="CHEBI:29999"/>
        <dbReference type="ChEBI" id="CHEBI:30616"/>
        <dbReference type="ChEBI" id="CHEBI:83421"/>
        <dbReference type="ChEBI" id="CHEBI:456216"/>
        <dbReference type="EC" id="2.7.11.1"/>
    </reaction>
</comment>
<keyword evidence="5 10" id="KW-0547">Nucleotide-binding</keyword>
<dbReference type="SMART" id="SM00220">
    <property type="entry name" value="S_TKc"/>
    <property type="match status" value="1"/>
</dbReference>
<reference evidence="14" key="1">
    <citation type="submission" date="2023-07" db="EMBL/GenBank/DDBJ databases">
        <authorList>
            <consortium name="AG Swart"/>
            <person name="Singh M."/>
            <person name="Singh A."/>
            <person name="Seah K."/>
            <person name="Emmerich C."/>
        </authorList>
    </citation>
    <scope>NUCLEOTIDE SEQUENCE</scope>
    <source>
        <strain evidence="14">DP1</strain>
    </source>
</reference>